<reference evidence="6" key="1">
    <citation type="submission" date="2016-10" db="EMBL/GenBank/DDBJ databases">
        <authorList>
            <person name="Varghese N."/>
            <person name="Submissions S."/>
        </authorList>
    </citation>
    <scope>NUCLEOTIDE SEQUENCE [LARGE SCALE GENOMIC DNA]</scope>
    <source>
        <strain evidence="6">NRRL B-51270</strain>
    </source>
</reference>
<dbReference type="InterPro" id="IPR043425">
    <property type="entry name" value="NusG-like"/>
</dbReference>
<name>A0A1H1WDI2_9GAMM</name>
<dbReference type="PANTHER" id="PTHR30265">
    <property type="entry name" value="RHO-INTERACTING TRANSCRIPTION TERMINATION FACTOR NUSG"/>
    <property type="match status" value="1"/>
</dbReference>
<dbReference type="InterPro" id="IPR036735">
    <property type="entry name" value="NGN_dom_sf"/>
</dbReference>
<keyword evidence="2" id="KW-0805">Transcription regulation</keyword>
<keyword evidence="6" id="KW-1185">Reference proteome</keyword>
<keyword evidence="3" id="KW-0804">Transcription</keyword>
<keyword evidence="1" id="KW-0889">Transcription antitermination</keyword>
<evidence type="ECO:0000256" key="3">
    <source>
        <dbReference type="ARBA" id="ARBA00023163"/>
    </source>
</evidence>
<dbReference type="Proteomes" id="UP000243207">
    <property type="component" value="Chromosome I"/>
</dbReference>
<dbReference type="GO" id="GO:0031564">
    <property type="term" value="P:transcription antitermination"/>
    <property type="evidence" value="ECO:0007669"/>
    <property type="project" value="UniProtKB-KW"/>
</dbReference>
<dbReference type="Gene3D" id="3.30.70.940">
    <property type="entry name" value="NusG, N-terminal domain"/>
    <property type="match status" value="1"/>
</dbReference>
<dbReference type="SMART" id="SM00738">
    <property type="entry name" value="NGN"/>
    <property type="match status" value="1"/>
</dbReference>
<evidence type="ECO:0000259" key="4">
    <source>
        <dbReference type="SMART" id="SM00738"/>
    </source>
</evidence>
<gene>
    <name evidence="5" type="ORF">SAMN05216421_2544</name>
</gene>
<dbReference type="NCBIfam" id="NF006534">
    <property type="entry name" value="PRK09014.1"/>
    <property type="match status" value="1"/>
</dbReference>
<dbReference type="SUPFAM" id="SSF82679">
    <property type="entry name" value="N-utilization substance G protein NusG, N-terminal domain"/>
    <property type="match status" value="1"/>
</dbReference>
<evidence type="ECO:0000256" key="2">
    <source>
        <dbReference type="ARBA" id="ARBA00023015"/>
    </source>
</evidence>
<dbReference type="GO" id="GO:0005829">
    <property type="term" value="C:cytosol"/>
    <property type="evidence" value="ECO:0007669"/>
    <property type="project" value="TreeGrafter"/>
</dbReference>
<evidence type="ECO:0000313" key="6">
    <source>
        <dbReference type="Proteomes" id="UP000243207"/>
    </source>
</evidence>
<dbReference type="OrthoDB" id="9790639at2"/>
<protein>
    <submittedName>
        <fullName evidence="5">Transcriptional antiterminator RfaH</fullName>
    </submittedName>
</protein>
<dbReference type="InterPro" id="IPR006645">
    <property type="entry name" value="NGN-like_dom"/>
</dbReference>
<dbReference type="STRING" id="487184.SAMN05216421_2544"/>
<dbReference type="InterPro" id="IPR010215">
    <property type="entry name" value="Transcription_antiterm_RfaH"/>
</dbReference>
<dbReference type="CDD" id="cd09892">
    <property type="entry name" value="NGN_SP_RfaH"/>
    <property type="match status" value="1"/>
</dbReference>
<dbReference type="RefSeq" id="WP_093395328.1">
    <property type="nucleotide sequence ID" value="NZ_LT629736.1"/>
</dbReference>
<dbReference type="AlphaFoldDB" id="A0A1H1WDI2"/>
<organism evidence="5 6">
    <name type="scientific">Halopseudomonas xinjiangensis</name>
    <dbReference type="NCBI Taxonomy" id="487184"/>
    <lineage>
        <taxon>Bacteria</taxon>
        <taxon>Pseudomonadati</taxon>
        <taxon>Pseudomonadota</taxon>
        <taxon>Gammaproteobacteria</taxon>
        <taxon>Pseudomonadales</taxon>
        <taxon>Pseudomonadaceae</taxon>
        <taxon>Halopseudomonas</taxon>
    </lineage>
</organism>
<dbReference type="EMBL" id="LT629736">
    <property type="protein sequence ID" value="SDS94720.1"/>
    <property type="molecule type" value="Genomic_DNA"/>
</dbReference>
<feature type="domain" description="NusG-like N-terminal" evidence="4">
    <location>
        <begin position="9"/>
        <end position="107"/>
    </location>
</feature>
<dbReference type="Pfam" id="PF02357">
    <property type="entry name" value="NusG"/>
    <property type="match status" value="1"/>
</dbReference>
<dbReference type="PANTHER" id="PTHR30265:SF7">
    <property type="entry name" value="TRANSCRIPTION ANTITERMINATION PROTEIN RFAH"/>
    <property type="match status" value="1"/>
</dbReference>
<dbReference type="InterPro" id="IPR008991">
    <property type="entry name" value="Translation_prot_SH3-like_sf"/>
</dbReference>
<dbReference type="SUPFAM" id="SSF50104">
    <property type="entry name" value="Translation proteins SH3-like domain"/>
    <property type="match status" value="1"/>
</dbReference>
<accession>A0A1H1WDI2</accession>
<proteinExistence type="predicted"/>
<dbReference type="NCBIfam" id="TIGR01955">
    <property type="entry name" value="RfaH"/>
    <property type="match status" value="1"/>
</dbReference>
<evidence type="ECO:0000313" key="5">
    <source>
        <dbReference type="EMBL" id="SDS94720.1"/>
    </source>
</evidence>
<evidence type="ECO:0000256" key="1">
    <source>
        <dbReference type="ARBA" id="ARBA00022814"/>
    </source>
</evidence>
<sequence length="167" mass="18969">MNNQMELMDAAWYLLQCKPRQDARANEHLNRQGFECFHPTMQTESIRGGKMTTHSQALFPGYLFIRIPATANWTTLHSTRGVSRVVGFAGQPCKVADHLIEHLRRRCESIGTQVRFSPGDTVHIKVGPYAELDAIFVAMDGEERVMLLLNVLNRQQPVRVPLTHCRA</sequence>
<dbReference type="GO" id="GO:0006354">
    <property type="term" value="P:DNA-templated transcription elongation"/>
    <property type="evidence" value="ECO:0007669"/>
    <property type="project" value="InterPro"/>
</dbReference>